<name>A0A6B2H4R8_9BACT</name>
<comment type="caution">
    <text evidence="1">The sequence shown here is derived from an EMBL/GenBank/DDBJ whole genome shotgun (WGS) entry which is preliminary data.</text>
</comment>
<dbReference type="Proteomes" id="UP000478546">
    <property type="component" value="Unassembled WGS sequence"/>
</dbReference>
<accession>A0A6B2H4R8</accession>
<keyword evidence="2" id="KW-1185">Reference proteome</keyword>
<proteinExistence type="predicted"/>
<evidence type="ECO:0000313" key="1">
    <source>
        <dbReference type="EMBL" id="NDK54770.1"/>
    </source>
</evidence>
<organism evidence="1 2">
    <name type="scientific">Pontibacter fetidus</name>
    <dbReference type="NCBI Taxonomy" id="2700082"/>
    <lineage>
        <taxon>Bacteria</taxon>
        <taxon>Pseudomonadati</taxon>
        <taxon>Bacteroidota</taxon>
        <taxon>Cytophagia</taxon>
        <taxon>Cytophagales</taxon>
        <taxon>Hymenobacteraceae</taxon>
        <taxon>Pontibacter</taxon>
    </lineage>
</organism>
<protein>
    <submittedName>
        <fullName evidence="1">Uncharacterized protein</fullName>
    </submittedName>
</protein>
<sequence length="512" mass="59211">MIINLPIDLNLDEHIKKYSTSKIENFSKGKLAFMLSLLISVPAHNKDIAKNDDGWVPLSSVELAKIAKNYTQYLDYASGLHCLSLDDDARLIEIDKTYSTVDHKSRQYRFREKYRLNTSLTEVISNDKVLNRRIEKERRQQWNQTKKLYPNLVLWFNRDLQIDGAEARAYIQQLMKQEEATGKSTKSMRYLAMLQNVVSIENGRFHMKVDGNIQRLHTNLTNMKSELRHFLTYKGQPLVSVDITSSQPYLSLVLFNPAFYQGHVDTQLSNAKRNTRKFNISTVAPRVFQELSGTKASKISKNIVEKAQGKIKQPSTSSSQLSSLIMFSKYVYTADLQDVAKYELEMSKGSFYEYLAYKFIRKTAHIYVYRKEIKAVVFTVLFTGNNFLGQEGGELKQEFKRVFPNVYELFKLLKKGDKGRLARLLQSVESWLILDKISTRISRERSDLPIFTIHDSILTTRGNEGYVRNVMEEELERYIKVKPQLAISYLEPDNIIESAGLLDREKMGLLPL</sequence>
<evidence type="ECO:0000313" key="2">
    <source>
        <dbReference type="Proteomes" id="UP000478546"/>
    </source>
</evidence>
<dbReference type="AlphaFoldDB" id="A0A6B2H4R8"/>
<dbReference type="EMBL" id="JAAEAA010000003">
    <property type="protein sequence ID" value="NDK54770.1"/>
    <property type="molecule type" value="Genomic_DNA"/>
</dbReference>
<gene>
    <name evidence="1" type="ORF">GWO68_02465</name>
</gene>
<reference evidence="1 2" key="1">
    <citation type="submission" date="2020-01" db="EMBL/GenBank/DDBJ databases">
        <authorList>
            <person name="Kim M.K."/>
        </authorList>
    </citation>
    <scope>NUCLEOTIDE SEQUENCE [LARGE SCALE GENOMIC DNA]</scope>
    <source>
        <strain evidence="1 2">BT213</strain>
    </source>
</reference>
<dbReference type="RefSeq" id="WP_162344832.1">
    <property type="nucleotide sequence ID" value="NZ_JAAEAA010000003.1"/>
</dbReference>